<dbReference type="HOGENOM" id="CLU_2309439_0_0_1"/>
<dbReference type="VEuPathDB" id="VectorBase:RPRC005026"/>
<dbReference type="AlphaFoldDB" id="T1HLV2"/>
<dbReference type="EMBL" id="ACPB03019777">
    <property type="status" value="NOT_ANNOTATED_CDS"/>
    <property type="molecule type" value="Genomic_DNA"/>
</dbReference>
<sequence>MVQEQMLKVEDIKRKRLQVKKKQRIEIEMIKEVILDMEQTNKRLLKKLTDLKLKIHGNKILRETFYAYYKQLFHLINCAPDEVPTYPEGFLNFSKPTLLL</sequence>
<dbReference type="Proteomes" id="UP000015103">
    <property type="component" value="Unassembled WGS sequence"/>
</dbReference>
<reference evidence="1" key="1">
    <citation type="submission" date="2015-05" db="UniProtKB">
        <authorList>
            <consortium name="EnsemblMetazoa"/>
        </authorList>
    </citation>
    <scope>IDENTIFICATION</scope>
</reference>
<organism evidence="1 2">
    <name type="scientific">Rhodnius prolixus</name>
    <name type="common">Triatomid bug</name>
    <dbReference type="NCBI Taxonomy" id="13249"/>
    <lineage>
        <taxon>Eukaryota</taxon>
        <taxon>Metazoa</taxon>
        <taxon>Ecdysozoa</taxon>
        <taxon>Arthropoda</taxon>
        <taxon>Hexapoda</taxon>
        <taxon>Insecta</taxon>
        <taxon>Pterygota</taxon>
        <taxon>Neoptera</taxon>
        <taxon>Paraneoptera</taxon>
        <taxon>Hemiptera</taxon>
        <taxon>Heteroptera</taxon>
        <taxon>Panheteroptera</taxon>
        <taxon>Cimicomorpha</taxon>
        <taxon>Reduviidae</taxon>
        <taxon>Triatominae</taxon>
        <taxon>Rhodnius</taxon>
    </lineage>
</organism>
<keyword evidence="2" id="KW-1185">Reference proteome</keyword>
<dbReference type="EMBL" id="ACPB03019776">
    <property type="status" value="NOT_ANNOTATED_CDS"/>
    <property type="molecule type" value="Genomic_DNA"/>
</dbReference>
<proteinExistence type="predicted"/>
<evidence type="ECO:0000313" key="2">
    <source>
        <dbReference type="Proteomes" id="UP000015103"/>
    </source>
</evidence>
<dbReference type="EnsemblMetazoa" id="RPRC005026-RA">
    <property type="protein sequence ID" value="RPRC005026-PA"/>
    <property type="gene ID" value="RPRC005026"/>
</dbReference>
<dbReference type="InParanoid" id="T1HLV2"/>
<evidence type="ECO:0000313" key="1">
    <source>
        <dbReference type="EnsemblMetazoa" id="RPRC005026-PA"/>
    </source>
</evidence>
<accession>T1HLV2</accession>
<protein>
    <submittedName>
        <fullName evidence="1">Uncharacterized protein</fullName>
    </submittedName>
</protein>
<name>T1HLV2_RHOPR</name>